<dbReference type="Pfam" id="PF00773">
    <property type="entry name" value="RNB"/>
    <property type="match status" value="1"/>
</dbReference>
<feature type="compositionally biased region" description="Low complexity" evidence="2">
    <location>
        <begin position="161"/>
        <end position="175"/>
    </location>
</feature>
<evidence type="ECO:0000313" key="5">
    <source>
        <dbReference type="Proteomes" id="UP001217417"/>
    </source>
</evidence>
<name>A0AAD7QUP9_9ASCO</name>
<keyword evidence="5" id="KW-1185">Reference proteome</keyword>
<feature type="compositionally biased region" description="Basic and acidic residues" evidence="2">
    <location>
        <begin position="567"/>
        <end position="591"/>
    </location>
</feature>
<dbReference type="InterPro" id="IPR050180">
    <property type="entry name" value="RNR_Ribonuclease"/>
</dbReference>
<feature type="compositionally biased region" description="Polar residues" evidence="2">
    <location>
        <begin position="121"/>
        <end position="146"/>
    </location>
</feature>
<dbReference type="PANTHER" id="PTHR23355:SF9">
    <property type="entry name" value="DIS3-LIKE EXONUCLEASE 2"/>
    <property type="match status" value="1"/>
</dbReference>
<dbReference type="FunFam" id="2.40.50.700:FF:000002">
    <property type="entry name" value="Cell wall biogenesis protein"/>
    <property type="match status" value="1"/>
</dbReference>
<feature type="region of interest" description="Disordered" evidence="2">
    <location>
        <begin position="478"/>
        <end position="511"/>
    </location>
</feature>
<dbReference type="EMBL" id="JARPMG010000003">
    <property type="protein sequence ID" value="KAJ8101862.1"/>
    <property type="molecule type" value="Genomic_DNA"/>
</dbReference>
<feature type="compositionally biased region" description="Basic and acidic residues" evidence="2">
    <location>
        <begin position="478"/>
        <end position="490"/>
    </location>
</feature>
<comment type="caution">
    <text evidence="4">The sequence shown here is derived from an EMBL/GenBank/DDBJ whole genome shotgun (WGS) entry which is preliminary data.</text>
</comment>
<dbReference type="GO" id="GO:0003723">
    <property type="term" value="F:RNA binding"/>
    <property type="evidence" value="ECO:0007669"/>
    <property type="project" value="InterPro"/>
</dbReference>
<feature type="region of interest" description="Disordered" evidence="2">
    <location>
        <begin position="327"/>
        <end position="358"/>
    </location>
</feature>
<accession>A0AAD7QUP9</accession>
<dbReference type="FunFam" id="2.40.50.140:FF:000100">
    <property type="entry name" value="Cell wall biogenesis protein phosphatase"/>
    <property type="match status" value="1"/>
</dbReference>
<dbReference type="Gene3D" id="2.40.50.700">
    <property type="match status" value="1"/>
</dbReference>
<dbReference type="PANTHER" id="PTHR23355">
    <property type="entry name" value="RIBONUCLEASE"/>
    <property type="match status" value="1"/>
</dbReference>
<dbReference type="Gene3D" id="2.40.50.140">
    <property type="entry name" value="Nucleic acid-binding proteins"/>
    <property type="match status" value="1"/>
</dbReference>
<dbReference type="Pfam" id="PF17849">
    <property type="entry name" value="OB_Dis3"/>
    <property type="match status" value="1"/>
</dbReference>
<dbReference type="Pfam" id="PF17877">
    <property type="entry name" value="Dis3l2_C_term"/>
    <property type="match status" value="1"/>
</dbReference>
<feature type="compositionally biased region" description="Polar residues" evidence="2">
    <location>
        <begin position="277"/>
        <end position="293"/>
    </location>
</feature>
<feature type="region of interest" description="Disordered" evidence="2">
    <location>
        <begin position="1135"/>
        <end position="1161"/>
    </location>
</feature>
<feature type="compositionally biased region" description="Polar residues" evidence="2">
    <location>
        <begin position="1150"/>
        <end position="1159"/>
    </location>
</feature>
<dbReference type="InterPro" id="IPR041505">
    <property type="entry name" value="Dis3_CSD2"/>
</dbReference>
<feature type="compositionally biased region" description="Polar residues" evidence="2">
    <location>
        <begin position="237"/>
        <end position="261"/>
    </location>
</feature>
<feature type="compositionally biased region" description="Polar residues" evidence="2">
    <location>
        <begin position="1199"/>
        <end position="1232"/>
    </location>
</feature>
<evidence type="ECO:0000259" key="3">
    <source>
        <dbReference type="SMART" id="SM00955"/>
    </source>
</evidence>
<feature type="domain" description="RNB" evidence="3">
    <location>
        <begin position="695"/>
        <end position="1025"/>
    </location>
</feature>
<protein>
    <recommendedName>
        <fullName evidence="3">RNB domain-containing protein</fullName>
    </recommendedName>
</protein>
<sequence length="1294" mass="143569">MQNQQGRGSRGLHIAHRRSPSELTPLMIEQLALQQQMELLQVQQQQILAQQQQFAQAGLLSSQNIQGSPVMGSVPNFVSSPPSTYTPFPMSGSGSAGGHRRTQSSVPGFHVMGPPPVPASNPGSVYENVNSNALNRTPNRSSGSQGHNRRHSLALPEAKRAAQLAQQQKQGASLQNGTSVQTSSHFQFPPPKPTNDSNSGSKPSRHNYSRSHDTSDFADDQSRSPQPPQSGFSFPSNYNESSFSSERRNLSNPSHSRSGSRNFDGDWRRNSMHFPPGQNTSQLETSSSGSQQFFPGHRSRSSLSSSMSNLSSHFNANTFGPGIIPLFSQQQFNSGPTSQSQQHASNIHSGSSQSRISQNQAIPQMPLVVPAPDFSSNSQLPFPMQQQQIAQLQSQQRKSLFLPYLTQASIPALLAEGRLVTGVLRVNKKNRSDAYVSTDGLLDSDIYICGSKDRNRALEGDIVAVELLTVDEVWGSKREKEEKKKRKDGEDGQPGLQRRGSLRTRPIQKKNDDVEVEGQGLLLVEEDEISDDSKPLYAGHVVAVIERTPGQVYSGTLGLLRPSSQAAKEKQESDKRERSDGHDSNRTDKPKIVWFKPTDKRVPLIAIPTEQAPRDFVENHEKYINTLFVASIKRWPITSLHPFGMLIESLGTVGDHNVEINAILRDNSFMNDSFPDSVLNSLAGLSRLSDDTISRRSFENEDVYALFLNSARESEQAIHVKRLNSSTVQIGVHISDVSHYIRPNTPLDREAKARGSSVFMAKKTVPMLPEGLFENYISLDPNKQRFTFSVVLEVNLRTFDISNLWIGKGLIRPKSRLTNDDILSMLYNPEGNGVETESVQILKNVGLGFRKRRLNAAAIDLPHLHLLNQLEDENVPVETNLFERRASSPIMDEIMIKVNSIVASILSQKLGERAYLRRHQAPNPHRLNAFLDKMRILGFDFDGSSSSKLQSSLFQIGDADNLKGLETLLLKAFSRAKYYVAGKVVEKSDQSHYLLNLPCYTTFTSPTRRYADILVHRQLDAVLNNREYTVDVEALSKLAEHCNDRKDAAKRAQEQSIHLFLCEVINNLASTTGQLVRDAIVINVYESAFDVLIPEFGIEKRVHCDQLPLEKAEFDKSARLLELYWEKGVDSATFVPDDEKERSDYGGSQYRASSVTSAAAQDHEDIRQKMVEISSLSVEDESSLFEVDDESVQDILVSSATQSKSLPPSPTKRSPSVSSDKPQRTASMTKINSLGDGITANPLDAYLGDVVTRVDGNQLVQEIRELQHVPVLLRAEIGKSLPCLTVRTLNPFAS</sequence>
<dbReference type="FunFam" id="2.40.50.690:FF:000001">
    <property type="entry name" value="Cell wall biogenesis protein"/>
    <property type="match status" value="1"/>
</dbReference>
<evidence type="ECO:0000313" key="4">
    <source>
        <dbReference type="EMBL" id="KAJ8101862.1"/>
    </source>
</evidence>
<dbReference type="GO" id="GO:0006402">
    <property type="term" value="P:mRNA catabolic process"/>
    <property type="evidence" value="ECO:0007669"/>
    <property type="project" value="TreeGrafter"/>
</dbReference>
<evidence type="ECO:0000256" key="2">
    <source>
        <dbReference type="SAM" id="MobiDB-lite"/>
    </source>
</evidence>
<dbReference type="Gene3D" id="2.40.50.690">
    <property type="match status" value="1"/>
</dbReference>
<feature type="region of interest" description="Disordered" evidence="2">
    <location>
        <begin position="85"/>
        <end position="309"/>
    </location>
</feature>
<feature type="region of interest" description="Disordered" evidence="2">
    <location>
        <begin position="1199"/>
        <end position="1234"/>
    </location>
</feature>
<dbReference type="GeneID" id="80882151"/>
<evidence type="ECO:0000256" key="1">
    <source>
        <dbReference type="ARBA" id="ARBA00005785"/>
    </source>
</evidence>
<dbReference type="SUPFAM" id="SSF50249">
    <property type="entry name" value="Nucleic acid-binding proteins"/>
    <property type="match status" value="2"/>
</dbReference>
<dbReference type="SMART" id="SM00955">
    <property type="entry name" value="RNB"/>
    <property type="match status" value="1"/>
</dbReference>
<feature type="region of interest" description="Disordered" evidence="2">
    <location>
        <begin position="555"/>
        <end position="591"/>
    </location>
</feature>
<dbReference type="GO" id="GO:0000932">
    <property type="term" value="C:P-body"/>
    <property type="evidence" value="ECO:0007669"/>
    <property type="project" value="TreeGrafter"/>
</dbReference>
<feature type="compositionally biased region" description="Polar residues" evidence="2">
    <location>
        <begin position="176"/>
        <end position="186"/>
    </location>
</feature>
<comment type="similarity">
    <text evidence="1">Belongs to the RNR ribonuclease family.</text>
</comment>
<reference evidence="4" key="1">
    <citation type="submission" date="2023-03" db="EMBL/GenBank/DDBJ databases">
        <title>Near-Complete genome sequence of Lipomyces tetrasporous NRRL Y-64009, an oleaginous yeast capable of growing on lignocellulosic hydrolysates.</title>
        <authorList>
            <consortium name="Lawrence Berkeley National Laboratory"/>
            <person name="Jagtap S.S."/>
            <person name="Liu J.-J."/>
            <person name="Walukiewicz H.E."/>
            <person name="Pangilinan J."/>
            <person name="Lipzen A."/>
            <person name="Ahrendt S."/>
            <person name="Koriabine M."/>
            <person name="Cobaugh K."/>
            <person name="Salamov A."/>
            <person name="Yoshinaga Y."/>
            <person name="Ng V."/>
            <person name="Daum C."/>
            <person name="Grigoriev I.V."/>
            <person name="Slininger P.J."/>
            <person name="Dien B.S."/>
            <person name="Jin Y.-S."/>
            <person name="Rao C.V."/>
        </authorList>
    </citation>
    <scope>NUCLEOTIDE SEQUENCE</scope>
    <source>
        <strain evidence="4">NRRL Y-64009</strain>
    </source>
</reference>
<organism evidence="4 5">
    <name type="scientific">Lipomyces tetrasporus</name>
    <dbReference type="NCBI Taxonomy" id="54092"/>
    <lineage>
        <taxon>Eukaryota</taxon>
        <taxon>Fungi</taxon>
        <taxon>Dikarya</taxon>
        <taxon>Ascomycota</taxon>
        <taxon>Saccharomycotina</taxon>
        <taxon>Lipomycetes</taxon>
        <taxon>Lipomycetales</taxon>
        <taxon>Lipomycetaceae</taxon>
        <taxon>Lipomyces</taxon>
    </lineage>
</organism>
<dbReference type="Proteomes" id="UP001217417">
    <property type="component" value="Unassembled WGS sequence"/>
</dbReference>
<proteinExistence type="inferred from homology"/>
<dbReference type="InterPro" id="IPR001900">
    <property type="entry name" value="RNase_II/R"/>
</dbReference>
<gene>
    <name evidence="4" type="ORF">POJ06DRAFT_248084</name>
</gene>
<dbReference type="GO" id="GO:0000175">
    <property type="term" value="F:3'-5'-RNA exonuclease activity"/>
    <property type="evidence" value="ECO:0007669"/>
    <property type="project" value="TreeGrafter"/>
</dbReference>
<dbReference type="InterPro" id="IPR012340">
    <property type="entry name" value="NA-bd_OB-fold"/>
</dbReference>
<dbReference type="InterPro" id="IPR041093">
    <property type="entry name" value="Dis3l2-like_C"/>
</dbReference>
<dbReference type="RefSeq" id="XP_056045312.1">
    <property type="nucleotide sequence ID" value="XM_056186985.1"/>
</dbReference>